<feature type="region of interest" description="Disordered" evidence="1">
    <location>
        <begin position="1"/>
        <end position="99"/>
    </location>
</feature>
<evidence type="ECO:0000256" key="1">
    <source>
        <dbReference type="SAM" id="MobiDB-lite"/>
    </source>
</evidence>
<dbReference type="GeneID" id="54408904"/>
<reference evidence="2" key="1">
    <citation type="journal article" date="2020" name="Stud. Mycol.">
        <title>101 Dothideomycetes genomes: a test case for predicting lifestyles and emergence of pathogens.</title>
        <authorList>
            <person name="Haridas S."/>
            <person name="Albert R."/>
            <person name="Binder M."/>
            <person name="Bloem J."/>
            <person name="Labutti K."/>
            <person name="Salamov A."/>
            <person name="Andreopoulos B."/>
            <person name="Baker S."/>
            <person name="Barry K."/>
            <person name="Bills G."/>
            <person name="Bluhm B."/>
            <person name="Cannon C."/>
            <person name="Castanera R."/>
            <person name="Culley D."/>
            <person name="Daum C."/>
            <person name="Ezra D."/>
            <person name="Gonzalez J."/>
            <person name="Henrissat B."/>
            <person name="Kuo A."/>
            <person name="Liang C."/>
            <person name="Lipzen A."/>
            <person name="Lutzoni F."/>
            <person name="Magnuson J."/>
            <person name="Mondo S."/>
            <person name="Nolan M."/>
            <person name="Ohm R."/>
            <person name="Pangilinan J."/>
            <person name="Park H.-J."/>
            <person name="Ramirez L."/>
            <person name="Alfaro M."/>
            <person name="Sun H."/>
            <person name="Tritt A."/>
            <person name="Yoshinaga Y."/>
            <person name="Zwiers L.-H."/>
            <person name="Turgeon B."/>
            <person name="Goodwin S."/>
            <person name="Spatafora J."/>
            <person name="Crous P."/>
            <person name="Grigoriev I."/>
        </authorList>
    </citation>
    <scope>NUCLEOTIDE SEQUENCE</scope>
    <source>
        <strain evidence="2">CBS 119687</strain>
    </source>
</reference>
<name>A0A6A6A9B2_9PLEO</name>
<sequence>MALENRTQCVSTEHNVFSHENRFPQLTNPAITHSTHASPSEQANKQQVPPHIPIPQIHRAEKSLRPYPKHLQTRHPPPSRDLPSAPIPSLTHPVPPSSM</sequence>
<evidence type="ECO:0000313" key="3">
    <source>
        <dbReference type="Proteomes" id="UP000799771"/>
    </source>
</evidence>
<gene>
    <name evidence="2" type="ORF">P153DRAFT_368264</name>
</gene>
<feature type="compositionally biased region" description="Polar residues" evidence="1">
    <location>
        <begin position="1"/>
        <end position="15"/>
    </location>
</feature>
<dbReference type="EMBL" id="ML977510">
    <property type="protein sequence ID" value="KAF2127694.1"/>
    <property type="molecule type" value="Genomic_DNA"/>
</dbReference>
<accession>A0A6A6A9B2</accession>
<proteinExistence type="predicted"/>
<protein>
    <submittedName>
        <fullName evidence="2">Uncharacterized protein</fullName>
    </submittedName>
</protein>
<dbReference type="Proteomes" id="UP000799771">
    <property type="component" value="Unassembled WGS sequence"/>
</dbReference>
<organism evidence="2 3">
    <name type="scientific">Dothidotthia symphoricarpi CBS 119687</name>
    <dbReference type="NCBI Taxonomy" id="1392245"/>
    <lineage>
        <taxon>Eukaryota</taxon>
        <taxon>Fungi</taxon>
        <taxon>Dikarya</taxon>
        <taxon>Ascomycota</taxon>
        <taxon>Pezizomycotina</taxon>
        <taxon>Dothideomycetes</taxon>
        <taxon>Pleosporomycetidae</taxon>
        <taxon>Pleosporales</taxon>
        <taxon>Dothidotthiaceae</taxon>
        <taxon>Dothidotthia</taxon>
    </lineage>
</organism>
<evidence type="ECO:0000313" key="2">
    <source>
        <dbReference type="EMBL" id="KAF2127694.1"/>
    </source>
</evidence>
<feature type="compositionally biased region" description="Low complexity" evidence="1">
    <location>
        <begin position="46"/>
        <end position="57"/>
    </location>
</feature>
<dbReference type="RefSeq" id="XP_033522083.1">
    <property type="nucleotide sequence ID" value="XM_033668472.1"/>
</dbReference>
<feature type="compositionally biased region" description="Polar residues" evidence="1">
    <location>
        <begin position="24"/>
        <end position="45"/>
    </location>
</feature>
<keyword evidence="3" id="KW-1185">Reference proteome</keyword>
<dbReference type="AlphaFoldDB" id="A0A6A6A9B2"/>